<reference evidence="2" key="1">
    <citation type="submission" date="2022-07" db="EMBL/GenBank/DDBJ databases">
        <title>Taxonomy of Novel Oxalotrophic and Methylotrophic Bacteria.</title>
        <authorList>
            <person name="Sahin N."/>
            <person name="Tani A."/>
        </authorList>
    </citation>
    <scope>NUCLEOTIDE SEQUENCE</scope>
    <source>
        <strain evidence="2">AM327</strain>
    </source>
</reference>
<accession>A0A9W6B6L4</accession>
<dbReference type="AlphaFoldDB" id="A0A9W6B6L4"/>
<evidence type="ECO:0000313" key="2">
    <source>
        <dbReference type="EMBL" id="GLB52772.1"/>
    </source>
</evidence>
<name>A0A9W6B6L4_9FLAO</name>
<keyword evidence="1" id="KW-0732">Signal</keyword>
<evidence type="ECO:0000313" key="3">
    <source>
        <dbReference type="Proteomes" id="UP001143545"/>
    </source>
</evidence>
<protein>
    <submittedName>
        <fullName evidence="2">Uncharacterized protein</fullName>
    </submittedName>
</protein>
<dbReference type="Proteomes" id="UP001143545">
    <property type="component" value="Unassembled WGS sequence"/>
</dbReference>
<sequence length="128" mass="14805">MNRIIYTSVILLLLVSTKAFSQNLNEEKDFYKATSYLLITVNSFERINNGTSTAKELLPTIENNVNTITIAFDGLKVKHKQDPNFKEFKTWVEGIRKSYELLKENDPVYYFGASLIKMNIIDFLQAEK</sequence>
<gene>
    <name evidence="2" type="ORF">NBRC110019_18120</name>
</gene>
<evidence type="ECO:0000256" key="1">
    <source>
        <dbReference type="SAM" id="SignalP"/>
    </source>
</evidence>
<dbReference type="EMBL" id="BRVP01000011">
    <property type="protein sequence ID" value="GLB52772.1"/>
    <property type="molecule type" value="Genomic_DNA"/>
</dbReference>
<feature type="chain" id="PRO_5040864208" evidence="1">
    <location>
        <begin position="22"/>
        <end position="128"/>
    </location>
</feature>
<organism evidence="2 3">
    <name type="scientific">Neptunitalea chrysea</name>
    <dbReference type="NCBI Taxonomy" id="1647581"/>
    <lineage>
        <taxon>Bacteria</taxon>
        <taxon>Pseudomonadati</taxon>
        <taxon>Bacteroidota</taxon>
        <taxon>Flavobacteriia</taxon>
        <taxon>Flavobacteriales</taxon>
        <taxon>Flavobacteriaceae</taxon>
        <taxon>Neptunitalea</taxon>
    </lineage>
</organism>
<feature type="signal peptide" evidence="1">
    <location>
        <begin position="1"/>
        <end position="21"/>
    </location>
</feature>
<comment type="caution">
    <text evidence="2">The sequence shown here is derived from an EMBL/GenBank/DDBJ whole genome shotgun (WGS) entry which is preliminary data.</text>
</comment>
<proteinExistence type="predicted"/>
<keyword evidence="3" id="KW-1185">Reference proteome</keyword>
<dbReference type="RefSeq" id="WP_281754274.1">
    <property type="nucleotide sequence ID" value="NZ_BRVP01000011.1"/>
</dbReference>